<evidence type="ECO:0000256" key="2">
    <source>
        <dbReference type="ARBA" id="ARBA00023136"/>
    </source>
</evidence>
<evidence type="ECO:0000256" key="3">
    <source>
        <dbReference type="ARBA" id="ARBA00023157"/>
    </source>
</evidence>
<comment type="caution">
    <text evidence="7">The sequence shown here is derived from an EMBL/GenBank/DDBJ whole genome shotgun (WGS) entry which is preliminary data.</text>
</comment>
<dbReference type="SMART" id="SM00408">
    <property type="entry name" value="IGc2"/>
    <property type="match status" value="1"/>
</dbReference>
<gene>
    <name evidence="7" type="ORF">OTU49_008247</name>
</gene>
<dbReference type="InterPro" id="IPR051275">
    <property type="entry name" value="Cell_adhesion_signaling"/>
</dbReference>
<proteinExistence type="predicted"/>
<protein>
    <recommendedName>
        <fullName evidence="6">Ig-like domain-containing protein</fullName>
    </recommendedName>
</protein>
<dbReference type="PROSITE" id="PS50835">
    <property type="entry name" value="IG_LIKE"/>
    <property type="match status" value="2"/>
</dbReference>
<dbReference type="PANTHER" id="PTHR11640:SF136">
    <property type="entry name" value="NEPHRIN"/>
    <property type="match status" value="1"/>
</dbReference>
<name>A0AAW0WF58_CHEQU</name>
<dbReference type="InterPro" id="IPR007110">
    <property type="entry name" value="Ig-like_dom"/>
</dbReference>
<dbReference type="Gene3D" id="2.60.40.10">
    <property type="entry name" value="Immunoglobulins"/>
    <property type="match status" value="2"/>
</dbReference>
<evidence type="ECO:0000256" key="1">
    <source>
        <dbReference type="ARBA" id="ARBA00004479"/>
    </source>
</evidence>
<keyword evidence="8" id="KW-1185">Reference proteome</keyword>
<evidence type="ECO:0000313" key="7">
    <source>
        <dbReference type="EMBL" id="KAK8729650.1"/>
    </source>
</evidence>
<evidence type="ECO:0000259" key="6">
    <source>
        <dbReference type="PROSITE" id="PS50835"/>
    </source>
</evidence>
<organism evidence="7 8">
    <name type="scientific">Cherax quadricarinatus</name>
    <name type="common">Australian red claw crayfish</name>
    <dbReference type="NCBI Taxonomy" id="27406"/>
    <lineage>
        <taxon>Eukaryota</taxon>
        <taxon>Metazoa</taxon>
        <taxon>Ecdysozoa</taxon>
        <taxon>Arthropoda</taxon>
        <taxon>Crustacea</taxon>
        <taxon>Multicrustacea</taxon>
        <taxon>Malacostraca</taxon>
        <taxon>Eumalacostraca</taxon>
        <taxon>Eucarida</taxon>
        <taxon>Decapoda</taxon>
        <taxon>Pleocyemata</taxon>
        <taxon>Astacidea</taxon>
        <taxon>Parastacoidea</taxon>
        <taxon>Parastacidae</taxon>
        <taxon>Cherax</taxon>
    </lineage>
</organism>
<sequence length="196" mass="21526">MVGVSDGAVMEVQAGESFQLECLVTDARPPPTVAWYREAIILSKDLHQETVERSMLPGRWSVRSRLFVHPKAEDDGQQYSCRALHPALARYPTTLVASVTLAVLHPPGAPVISGYASGEVLVEGEQRTLICQVDGGRPRPWVTWYRHGRPLNHAPAIHLLRGGDPFTASSPTADSGEETEWRVVRVKQGVTAAREE</sequence>
<dbReference type="Pfam" id="PF08205">
    <property type="entry name" value="C2-set_2"/>
    <property type="match status" value="2"/>
</dbReference>
<comment type="subcellular location">
    <subcellularLocation>
        <location evidence="1">Membrane</location>
        <topology evidence="1">Single-pass type I membrane protein</topology>
    </subcellularLocation>
</comment>
<dbReference type="AlphaFoldDB" id="A0AAW0WF58"/>
<evidence type="ECO:0000313" key="8">
    <source>
        <dbReference type="Proteomes" id="UP001445076"/>
    </source>
</evidence>
<dbReference type="InterPro" id="IPR013162">
    <property type="entry name" value="CD80_C2-set"/>
</dbReference>
<dbReference type="PANTHER" id="PTHR11640">
    <property type="entry name" value="NEPHRIN"/>
    <property type="match status" value="1"/>
</dbReference>
<dbReference type="SUPFAM" id="SSF48726">
    <property type="entry name" value="Immunoglobulin"/>
    <property type="match status" value="2"/>
</dbReference>
<keyword evidence="2" id="KW-0472">Membrane</keyword>
<keyword evidence="3" id="KW-1015">Disulfide bond</keyword>
<evidence type="ECO:0000256" key="4">
    <source>
        <dbReference type="ARBA" id="ARBA00023180"/>
    </source>
</evidence>
<dbReference type="InterPro" id="IPR013783">
    <property type="entry name" value="Ig-like_fold"/>
</dbReference>
<dbReference type="InterPro" id="IPR036179">
    <property type="entry name" value="Ig-like_dom_sf"/>
</dbReference>
<dbReference type="GO" id="GO:0098609">
    <property type="term" value="P:cell-cell adhesion"/>
    <property type="evidence" value="ECO:0007669"/>
    <property type="project" value="TreeGrafter"/>
</dbReference>
<accession>A0AAW0WF58</accession>
<evidence type="ECO:0000256" key="5">
    <source>
        <dbReference type="ARBA" id="ARBA00023319"/>
    </source>
</evidence>
<keyword evidence="5" id="KW-0393">Immunoglobulin domain</keyword>
<reference evidence="7 8" key="1">
    <citation type="journal article" date="2024" name="BMC Genomics">
        <title>Genome assembly of redclaw crayfish (Cherax quadricarinatus) provides insights into its immune adaptation and hypoxia tolerance.</title>
        <authorList>
            <person name="Liu Z."/>
            <person name="Zheng J."/>
            <person name="Li H."/>
            <person name="Fang K."/>
            <person name="Wang S."/>
            <person name="He J."/>
            <person name="Zhou D."/>
            <person name="Weng S."/>
            <person name="Chi M."/>
            <person name="Gu Z."/>
            <person name="He J."/>
            <person name="Li F."/>
            <person name="Wang M."/>
        </authorList>
    </citation>
    <scope>NUCLEOTIDE SEQUENCE [LARGE SCALE GENOMIC DNA]</scope>
    <source>
        <strain evidence="7">ZL_2023a</strain>
    </source>
</reference>
<keyword evidence="4" id="KW-0325">Glycoprotein</keyword>
<dbReference type="GO" id="GO:0005911">
    <property type="term" value="C:cell-cell junction"/>
    <property type="evidence" value="ECO:0007669"/>
    <property type="project" value="TreeGrafter"/>
</dbReference>
<dbReference type="GO" id="GO:0005886">
    <property type="term" value="C:plasma membrane"/>
    <property type="evidence" value="ECO:0007669"/>
    <property type="project" value="TreeGrafter"/>
</dbReference>
<feature type="non-terminal residue" evidence="7">
    <location>
        <position position="196"/>
    </location>
</feature>
<dbReference type="EMBL" id="JARKIK010000066">
    <property type="protein sequence ID" value="KAK8729650.1"/>
    <property type="molecule type" value="Genomic_DNA"/>
</dbReference>
<dbReference type="InterPro" id="IPR003598">
    <property type="entry name" value="Ig_sub2"/>
</dbReference>
<feature type="domain" description="Ig-like" evidence="6">
    <location>
        <begin position="1"/>
        <end position="100"/>
    </location>
</feature>
<feature type="domain" description="Ig-like" evidence="6">
    <location>
        <begin position="110"/>
        <end position="148"/>
    </location>
</feature>
<dbReference type="Proteomes" id="UP001445076">
    <property type="component" value="Unassembled WGS sequence"/>
</dbReference>
<dbReference type="GO" id="GO:0050839">
    <property type="term" value="F:cell adhesion molecule binding"/>
    <property type="evidence" value="ECO:0007669"/>
    <property type="project" value="TreeGrafter"/>
</dbReference>